<feature type="compositionally biased region" description="Low complexity" evidence="1">
    <location>
        <begin position="368"/>
        <end position="381"/>
    </location>
</feature>
<proteinExistence type="predicted"/>
<dbReference type="EMBL" id="JAPQKO010000003">
    <property type="protein sequence ID" value="KAJ5173026.1"/>
    <property type="molecule type" value="Genomic_DNA"/>
</dbReference>
<name>A0A9W9ICT1_9EURO</name>
<keyword evidence="4" id="KW-1185">Reference proteome</keyword>
<reference evidence="3" key="2">
    <citation type="journal article" date="2023" name="IMA Fungus">
        <title>Comparative genomic study of the Penicillium genus elucidates a diverse pangenome and 15 lateral gene transfer events.</title>
        <authorList>
            <person name="Petersen C."/>
            <person name="Sorensen T."/>
            <person name="Nielsen M.R."/>
            <person name="Sondergaard T.E."/>
            <person name="Sorensen J.L."/>
            <person name="Fitzpatrick D.A."/>
            <person name="Frisvad J.C."/>
            <person name="Nielsen K.L."/>
        </authorList>
    </citation>
    <scope>NUCLEOTIDE SEQUENCE</scope>
    <source>
        <strain evidence="3">IBT 21917</strain>
    </source>
</reference>
<feature type="region of interest" description="Disordered" evidence="1">
    <location>
        <begin position="325"/>
        <end position="381"/>
    </location>
</feature>
<evidence type="ECO:0000313" key="4">
    <source>
        <dbReference type="Proteomes" id="UP001146351"/>
    </source>
</evidence>
<keyword evidence="2" id="KW-0472">Membrane</keyword>
<evidence type="ECO:0000256" key="2">
    <source>
        <dbReference type="SAM" id="Phobius"/>
    </source>
</evidence>
<feature type="transmembrane region" description="Helical" evidence="2">
    <location>
        <begin position="207"/>
        <end position="229"/>
    </location>
</feature>
<protein>
    <submittedName>
        <fullName evidence="3">Uncharacterized protein</fullName>
    </submittedName>
</protein>
<sequence length="381" mass="38520">MTTITTSTSGSDSAAVPLTTVFTPPASCSSLHWVSSKCLESTCKGIYNIVAATDSDCYPSGWATSATGFSPGLSCPANWSVGTSNVVVLGVGATETHATCCPTGYTVAKSSPQVWYTPEPCMSISKGTTIIDYTVVGVTPSSTTRVTYKNPIVHAYPVGLTYRSTDSASPSTSPPSTSPPSASATATAADAAAAGTSSGGLSTGAKAGIGVGVAVAGLIIIVLGCFMFLRSRKNQKGAAQATAVAPAPAPAPGPGPGPGPGQASAPTSYSPGPNPSPTPGTIPTSYYATAAAAPPAWSELGHARSGSMTKETEKQEYMTLPQQRGFRAAELPGSNPHVAELDSSGEPPLPPLPSDSPHSPHSQHSHHLPYSPHSTHSTNHF</sequence>
<evidence type="ECO:0000256" key="1">
    <source>
        <dbReference type="SAM" id="MobiDB-lite"/>
    </source>
</evidence>
<comment type="caution">
    <text evidence="3">The sequence shown here is derived from an EMBL/GenBank/DDBJ whole genome shotgun (WGS) entry which is preliminary data.</text>
</comment>
<dbReference type="OrthoDB" id="4770059at2759"/>
<dbReference type="Proteomes" id="UP001146351">
    <property type="component" value="Unassembled WGS sequence"/>
</dbReference>
<feature type="region of interest" description="Disordered" evidence="1">
    <location>
        <begin position="240"/>
        <end position="285"/>
    </location>
</feature>
<dbReference type="AlphaFoldDB" id="A0A9W9ICT1"/>
<reference evidence="3" key="1">
    <citation type="submission" date="2022-11" db="EMBL/GenBank/DDBJ databases">
        <authorList>
            <person name="Petersen C."/>
        </authorList>
    </citation>
    <scope>NUCLEOTIDE SEQUENCE</scope>
    <source>
        <strain evidence="3">IBT 21917</strain>
    </source>
</reference>
<organism evidence="3 4">
    <name type="scientific">Penicillium capsulatum</name>
    <dbReference type="NCBI Taxonomy" id="69766"/>
    <lineage>
        <taxon>Eukaryota</taxon>
        <taxon>Fungi</taxon>
        <taxon>Dikarya</taxon>
        <taxon>Ascomycota</taxon>
        <taxon>Pezizomycotina</taxon>
        <taxon>Eurotiomycetes</taxon>
        <taxon>Eurotiomycetidae</taxon>
        <taxon>Eurotiales</taxon>
        <taxon>Aspergillaceae</taxon>
        <taxon>Penicillium</taxon>
    </lineage>
</organism>
<accession>A0A9W9ICT1</accession>
<feature type="compositionally biased region" description="Low complexity" evidence="1">
    <location>
        <begin position="261"/>
        <end position="271"/>
    </location>
</feature>
<keyword evidence="2" id="KW-0812">Transmembrane</keyword>
<keyword evidence="2" id="KW-1133">Transmembrane helix</keyword>
<feature type="compositionally biased region" description="Pro residues" evidence="1">
    <location>
        <begin position="247"/>
        <end position="259"/>
    </location>
</feature>
<gene>
    <name evidence="3" type="ORF">N7492_005619</name>
</gene>
<evidence type="ECO:0000313" key="3">
    <source>
        <dbReference type="EMBL" id="KAJ5173026.1"/>
    </source>
</evidence>
<feature type="region of interest" description="Disordered" evidence="1">
    <location>
        <begin position="164"/>
        <end position="185"/>
    </location>
</feature>